<dbReference type="Pfam" id="PF14026">
    <property type="entry name" value="SCO4226-like"/>
    <property type="match status" value="1"/>
</dbReference>
<accession>A0A919KV49</accession>
<dbReference type="InterPro" id="IPR042557">
    <property type="entry name" value="SCO4226"/>
</dbReference>
<reference evidence="1" key="1">
    <citation type="journal article" date="2014" name="Int. J. Syst. Evol. Microbiol.">
        <title>Complete genome sequence of Corynebacterium casei LMG S-19264T (=DSM 44701T), isolated from a smear-ripened cheese.</title>
        <authorList>
            <consortium name="US DOE Joint Genome Institute (JGI-PGF)"/>
            <person name="Walter F."/>
            <person name="Albersmeier A."/>
            <person name="Kalinowski J."/>
            <person name="Ruckert C."/>
        </authorList>
    </citation>
    <scope>NUCLEOTIDE SEQUENCE</scope>
    <source>
        <strain evidence="1">CGMCC 4.7398</strain>
    </source>
</reference>
<keyword evidence="2" id="KW-1185">Reference proteome</keyword>
<dbReference type="RefSeq" id="WP_189669655.1">
    <property type="nucleotide sequence ID" value="NZ_BNAS01000003.1"/>
</dbReference>
<reference evidence="1" key="2">
    <citation type="submission" date="2020-09" db="EMBL/GenBank/DDBJ databases">
        <authorList>
            <person name="Sun Q."/>
            <person name="Zhou Y."/>
        </authorList>
    </citation>
    <scope>NUCLEOTIDE SEQUENCE</scope>
    <source>
        <strain evidence="1">CGMCC 4.7398</strain>
    </source>
</reference>
<sequence>MPLYLDIHEQAPEGLTLEALEQAHRIDLQNQDRHGVTFKQYWADLTVGKVFCLVEAPSAEAAAAVHREGHGLLANRIYEVVEGH</sequence>
<evidence type="ECO:0000313" key="2">
    <source>
        <dbReference type="Proteomes" id="UP000627369"/>
    </source>
</evidence>
<dbReference type="Gene3D" id="3.30.70.3090">
    <property type="entry name" value="ORF SCO4226, nickel-binding ferredoxin-like monomer"/>
    <property type="match status" value="1"/>
</dbReference>
<dbReference type="EMBL" id="BNAS01000003">
    <property type="protein sequence ID" value="GHH73674.1"/>
    <property type="molecule type" value="Genomic_DNA"/>
</dbReference>
<protein>
    <recommendedName>
        <fullName evidence="3">DUF4242 domain-containing protein</fullName>
    </recommendedName>
</protein>
<name>A0A919KV49_9MICO</name>
<evidence type="ECO:0008006" key="3">
    <source>
        <dbReference type="Google" id="ProtNLM"/>
    </source>
</evidence>
<organism evidence="1 2">
    <name type="scientific">Promicromonospora soli</name>
    <dbReference type="NCBI Taxonomy" id="2035533"/>
    <lineage>
        <taxon>Bacteria</taxon>
        <taxon>Bacillati</taxon>
        <taxon>Actinomycetota</taxon>
        <taxon>Actinomycetes</taxon>
        <taxon>Micrococcales</taxon>
        <taxon>Promicromonosporaceae</taxon>
        <taxon>Promicromonospora</taxon>
    </lineage>
</organism>
<dbReference type="InterPro" id="IPR025336">
    <property type="entry name" value="SCO4226-like"/>
</dbReference>
<dbReference type="AlphaFoldDB" id="A0A919KV49"/>
<dbReference type="Proteomes" id="UP000627369">
    <property type="component" value="Unassembled WGS sequence"/>
</dbReference>
<gene>
    <name evidence="1" type="ORF">GCM10017772_25870</name>
</gene>
<comment type="caution">
    <text evidence="1">The sequence shown here is derived from an EMBL/GenBank/DDBJ whole genome shotgun (WGS) entry which is preliminary data.</text>
</comment>
<evidence type="ECO:0000313" key="1">
    <source>
        <dbReference type="EMBL" id="GHH73674.1"/>
    </source>
</evidence>
<proteinExistence type="predicted"/>